<accession>A0A8H4VMT4</accession>
<gene>
    <name evidence="1" type="ORF">D9613_008417</name>
</gene>
<comment type="caution">
    <text evidence="1">The sequence shown here is derived from an EMBL/GenBank/DDBJ whole genome shotgun (WGS) entry which is preliminary data.</text>
</comment>
<protein>
    <submittedName>
        <fullName evidence="1">Uncharacterized protein</fullName>
    </submittedName>
</protein>
<dbReference type="AlphaFoldDB" id="A0A8H4VMT4"/>
<sequence length="453" mass="49367">MVSFSPRPPFNSSLHLLKRLHKTALPMTSSQSTISYALQHRITLYAQLPIISQDQPVRVKRTGTADIIAFGRGGTYILRNSVRREIRKVSPVFSYNEGWRNTLHVRVVGDTRGNNLSDIIGFGSDGVYISHNNGDNTFGTADRSAAGFDSDEGWNNANHIRCVADLRKKGYVDLLGFGDQGVYVSKNNGDGSFAPAEVVLTDFGYGGKAGQWRIERHLRFIADTTGNGLPDIVGFGEENVFSATNKGDGTFNPAQKLNVGNAFTVSNGWEVGLHPRMLAHVSGDKRVDIIGFGPDGVYVSYNNGDGTYRPAKRVLEENDFSPAKGWKGSQHPRFVVDITGDGCADIVGFGHNGVWVAKNRGDGMNFESPKLVLEEFGVAQGWQGETNPRFVVDITGDGCADIVGFGKDGVYVSYSNGDGTFGQPEKLTPNDEFSENSGWDADHTVRQVVNLFQ</sequence>
<dbReference type="Proteomes" id="UP000521872">
    <property type="component" value="Unassembled WGS sequence"/>
</dbReference>
<organism evidence="1 2">
    <name type="scientific">Agrocybe pediades</name>
    <dbReference type="NCBI Taxonomy" id="84607"/>
    <lineage>
        <taxon>Eukaryota</taxon>
        <taxon>Fungi</taxon>
        <taxon>Dikarya</taxon>
        <taxon>Basidiomycota</taxon>
        <taxon>Agaricomycotina</taxon>
        <taxon>Agaricomycetes</taxon>
        <taxon>Agaricomycetidae</taxon>
        <taxon>Agaricales</taxon>
        <taxon>Agaricineae</taxon>
        <taxon>Strophariaceae</taxon>
        <taxon>Agrocybe</taxon>
    </lineage>
</organism>
<reference evidence="1 2" key="1">
    <citation type="submission" date="2019-12" db="EMBL/GenBank/DDBJ databases">
        <authorList>
            <person name="Floudas D."/>
            <person name="Bentzer J."/>
            <person name="Ahren D."/>
            <person name="Johansson T."/>
            <person name="Persson P."/>
            <person name="Tunlid A."/>
        </authorList>
    </citation>
    <scope>NUCLEOTIDE SEQUENCE [LARGE SCALE GENOMIC DNA]</scope>
    <source>
        <strain evidence="1 2">CBS 102.39</strain>
    </source>
</reference>
<proteinExistence type="predicted"/>
<dbReference type="InterPro" id="IPR028994">
    <property type="entry name" value="Integrin_alpha_N"/>
</dbReference>
<evidence type="ECO:0000313" key="2">
    <source>
        <dbReference type="Proteomes" id="UP000521872"/>
    </source>
</evidence>
<keyword evidence="2" id="KW-1185">Reference proteome</keyword>
<name>A0A8H4VMT4_9AGAR</name>
<dbReference type="PANTHER" id="PTHR44103">
    <property type="entry name" value="PROPROTEIN CONVERTASE P"/>
    <property type="match status" value="1"/>
</dbReference>
<dbReference type="EMBL" id="JAACJL010000031">
    <property type="protein sequence ID" value="KAF4616451.1"/>
    <property type="molecule type" value="Genomic_DNA"/>
</dbReference>
<dbReference type="PANTHER" id="PTHR44103:SF1">
    <property type="entry name" value="PROPROTEIN CONVERTASE P"/>
    <property type="match status" value="1"/>
</dbReference>
<evidence type="ECO:0000313" key="1">
    <source>
        <dbReference type="EMBL" id="KAF4616451.1"/>
    </source>
</evidence>
<dbReference type="SUPFAM" id="SSF69318">
    <property type="entry name" value="Integrin alpha N-terminal domain"/>
    <property type="match status" value="1"/>
</dbReference>